<evidence type="ECO:0000313" key="2">
    <source>
        <dbReference type="EMBL" id="KAH3815406.1"/>
    </source>
</evidence>
<dbReference type="PANTHER" id="PTHR23282:SF101">
    <property type="entry name" value="MAM DOMAIN-CONTAINING PROTEIN"/>
    <property type="match status" value="1"/>
</dbReference>
<dbReference type="AlphaFoldDB" id="A0A9D4JK49"/>
<dbReference type="Gene3D" id="2.60.120.200">
    <property type="match status" value="1"/>
</dbReference>
<dbReference type="InterPro" id="IPR013320">
    <property type="entry name" value="ConA-like_dom_sf"/>
</dbReference>
<keyword evidence="3" id="KW-1185">Reference proteome</keyword>
<name>A0A9D4JK49_DREPO</name>
<reference evidence="2" key="2">
    <citation type="submission" date="2020-11" db="EMBL/GenBank/DDBJ databases">
        <authorList>
            <person name="McCartney M.A."/>
            <person name="Auch B."/>
            <person name="Kono T."/>
            <person name="Mallez S."/>
            <person name="Becker A."/>
            <person name="Gohl D.M."/>
            <person name="Silverstein K.A.T."/>
            <person name="Koren S."/>
            <person name="Bechman K.B."/>
            <person name="Herman A."/>
            <person name="Abrahante J.E."/>
            <person name="Garbe J."/>
        </authorList>
    </citation>
    <scope>NUCLEOTIDE SEQUENCE</scope>
    <source>
        <strain evidence="2">Duluth1</strain>
        <tissue evidence="2">Whole animal</tissue>
    </source>
</reference>
<proteinExistence type="predicted"/>
<dbReference type="Pfam" id="PF00090">
    <property type="entry name" value="TSP_1"/>
    <property type="match status" value="2"/>
</dbReference>
<protein>
    <recommendedName>
        <fullName evidence="1">MAM domain-containing protein</fullName>
    </recommendedName>
</protein>
<dbReference type="SMART" id="SM00137">
    <property type="entry name" value="MAM"/>
    <property type="match status" value="1"/>
</dbReference>
<dbReference type="InterPro" id="IPR000884">
    <property type="entry name" value="TSP1_rpt"/>
</dbReference>
<dbReference type="InterPro" id="IPR036383">
    <property type="entry name" value="TSP1_rpt_sf"/>
</dbReference>
<dbReference type="Gene3D" id="2.20.100.10">
    <property type="entry name" value="Thrombospondin type-1 (TSP1) repeat"/>
    <property type="match status" value="2"/>
</dbReference>
<dbReference type="InterPro" id="IPR051560">
    <property type="entry name" value="MAM_domain-containing"/>
</dbReference>
<dbReference type="PANTHER" id="PTHR23282">
    <property type="entry name" value="APICAL ENDOSOMAL GLYCOPROTEIN PRECURSOR"/>
    <property type="match status" value="1"/>
</dbReference>
<dbReference type="CDD" id="cd06263">
    <property type="entry name" value="MAM"/>
    <property type="match status" value="1"/>
</dbReference>
<dbReference type="EMBL" id="JAIWYP010000006">
    <property type="protein sequence ID" value="KAH3815406.1"/>
    <property type="molecule type" value="Genomic_DNA"/>
</dbReference>
<dbReference type="PROSITE" id="PS50060">
    <property type="entry name" value="MAM_2"/>
    <property type="match status" value="1"/>
</dbReference>
<evidence type="ECO:0000259" key="1">
    <source>
        <dbReference type="PROSITE" id="PS50060"/>
    </source>
</evidence>
<sequence length="284" mass="31373">MPCTGVWSLWFNDQCSVTCGNGTLTRVRHCSTGHVEDCVRNSSEIVRCREMPCTGVWSLWFNDQCSVICGDGTLTRVRHCSTGHVEDCVRNSSEIVHCHEMPCKVWNCTFDNDNLCNWTNVNWSEDNLNWNLIHSTTPTDKTEPSNDHTTGNIDGAYIFLKSSAPTVQGDNAMLQSPEINTTGSLGICLNCWYSTNGDSIGSLKVYIEEAGFRRLIWSLSGHQGTEWRNASVPLHSNQKVHIILEATVGDGFLGDIALDDISMTCGPCQLEPSNARPISLIIVG</sequence>
<accession>A0A9D4JK49</accession>
<feature type="domain" description="MAM" evidence="1">
    <location>
        <begin position="106"/>
        <end position="270"/>
    </location>
</feature>
<dbReference type="Pfam" id="PF00629">
    <property type="entry name" value="MAM"/>
    <property type="match status" value="1"/>
</dbReference>
<gene>
    <name evidence="2" type="ORF">DPMN_143928</name>
</gene>
<comment type="caution">
    <text evidence="2">The sequence shown here is derived from an EMBL/GenBank/DDBJ whole genome shotgun (WGS) entry which is preliminary data.</text>
</comment>
<dbReference type="PROSITE" id="PS50092">
    <property type="entry name" value="TSP1"/>
    <property type="match status" value="2"/>
</dbReference>
<dbReference type="SUPFAM" id="SSF49899">
    <property type="entry name" value="Concanavalin A-like lectins/glucanases"/>
    <property type="match status" value="1"/>
</dbReference>
<reference evidence="2" key="1">
    <citation type="journal article" date="2019" name="bioRxiv">
        <title>The Genome of the Zebra Mussel, Dreissena polymorpha: A Resource for Invasive Species Research.</title>
        <authorList>
            <person name="McCartney M.A."/>
            <person name="Auch B."/>
            <person name="Kono T."/>
            <person name="Mallez S."/>
            <person name="Zhang Y."/>
            <person name="Obille A."/>
            <person name="Becker A."/>
            <person name="Abrahante J.E."/>
            <person name="Garbe J."/>
            <person name="Badalamenti J.P."/>
            <person name="Herman A."/>
            <person name="Mangelson H."/>
            <person name="Liachko I."/>
            <person name="Sullivan S."/>
            <person name="Sone E.D."/>
            <person name="Koren S."/>
            <person name="Silverstein K.A.T."/>
            <person name="Beckman K.B."/>
            <person name="Gohl D.M."/>
        </authorList>
    </citation>
    <scope>NUCLEOTIDE SEQUENCE</scope>
    <source>
        <strain evidence="2">Duluth1</strain>
        <tissue evidence="2">Whole animal</tissue>
    </source>
</reference>
<dbReference type="Proteomes" id="UP000828390">
    <property type="component" value="Unassembled WGS sequence"/>
</dbReference>
<organism evidence="2 3">
    <name type="scientific">Dreissena polymorpha</name>
    <name type="common">Zebra mussel</name>
    <name type="synonym">Mytilus polymorpha</name>
    <dbReference type="NCBI Taxonomy" id="45954"/>
    <lineage>
        <taxon>Eukaryota</taxon>
        <taxon>Metazoa</taxon>
        <taxon>Spiralia</taxon>
        <taxon>Lophotrochozoa</taxon>
        <taxon>Mollusca</taxon>
        <taxon>Bivalvia</taxon>
        <taxon>Autobranchia</taxon>
        <taxon>Heteroconchia</taxon>
        <taxon>Euheterodonta</taxon>
        <taxon>Imparidentia</taxon>
        <taxon>Neoheterodontei</taxon>
        <taxon>Myida</taxon>
        <taxon>Dreissenoidea</taxon>
        <taxon>Dreissenidae</taxon>
        <taxon>Dreissena</taxon>
    </lineage>
</organism>
<dbReference type="SMART" id="SM00209">
    <property type="entry name" value="TSP1"/>
    <property type="match status" value="2"/>
</dbReference>
<dbReference type="GO" id="GO:0016020">
    <property type="term" value="C:membrane"/>
    <property type="evidence" value="ECO:0007669"/>
    <property type="project" value="InterPro"/>
</dbReference>
<evidence type="ECO:0000313" key="3">
    <source>
        <dbReference type="Proteomes" id="UP000828390"/>
    </source>
</evidence>
<dbReference type="InterPro" id="IPR000998">
    <property type="entry name" value="MAM_dom"/>
</dbReference>